<feature type="transmembrane region" description="Helical" evidence="10">
    <location>
        <begin position="71"/>
        <end position="93"/>
    </location>
</feature>
<feature type="transmembrane region" description="Helical" evidence="10">
    <location>
        <begin position="31"/>
        <end position="51"/>
    </location>
</feature>
<gene>
    <name evidence="13" type="ORF">MOO45_00895</name>
</gene>
<dbReference type="PROSITE" id="PS51105">
    <property type="entry name" value="PTS_EIIC_TYPE_3"/>
    <property type="match status" value="1"/>
</dbReference>
<dbReference type="InterPro" id="IPR051088">
    <property type="entry name" value="PTS_Sugar-EIIC/EIIB"/>
</dbReference>
<evidence type="ECO:0000256" key="7">
    <source>
        <dbReference type="ARBA" id="ARBA00022989"/>
    </source>
</evidence>
<comment type="subcellular location">
    <subcellularLocation>
        <location evidence="1">Cell membrane</location>
        <topology evidence="1">Multi-pass membrane protein</topology>
    </subcellularLocation>
</comment>
<evidence type="ECO:0000256" key="5">
    <source>
        <dbReference type="ARBA" id="ARBA00022683"/>
    </source>
</evidence>
<dbReference type="InterPro" id="IPR004796">
    <property type="entry name" value="PTS_IIC_cello"/>
</dbReference>
<evidence type="ECO:0000259" key="11">
    <source>
        <dbReference type="PROSITE" id="PS51103"/>
    </source>
</evidence>
<dbReference type="Pfam" id="PF02378">
    <property type="entry name" value="PTS_EIIC"/>
    <property type="match status" value="1"/>
</dbReference>
<dbReference type="RefSeq" id="WP_249514550.1">
    <property type="nucleotide sequence ID" value="NZ_CP093366.1"/>
</dbReference>
<dbReference type="InterPro" id="IPR004501">
    <property type="entry name" value="PTS_EIIC_3"/>
</dbReference>
<keyword evidence="3 9" id="KW-1003">Cell membrane</keyword>
<feature type="transmembrane region" description="Helical" evidence="10">
    <location>
        <begin position="352"/>
        <end position="374"/>
    </location>
</feature>
<protein>
    <recommendedName>
        <fullName evidence="9">Permease IIC component</fullName>
    </recommendedName>
</protein>
<dbReference type="EMBL" id="CP093366">
    <property type="protein sequence ID" value="UQS82281.1"/>
    <property type="molecule type" value="Genomic_DNA"/>
</dbReference>
<feature type="transmembrane region" description="Helical" evidence="10">
    <location>
        <begin position="284"/>
        <end position="303"/>
    </location>
</feature>
<reference evidence="13" key="1">
    <citation type="journal article" date="2022" name="Int. J. Syst. Evol. Microbiol.">
        <title>Apilactobacillus apisilvae sp. nov., Nicolia spurrieriana gen. nov. sp. nov., Bombilactobacillus folatiphilus sp. nov. and Bombilactobacillus thymidiniphilus sp. nov., four new lactic acid bacterial isolates from stingless bees Tetragonula carbonaria and Austroplebeia australis.</title>
        <authorList>
            <person name="Oliphant S.A."/>
            <person name="Watson-Haigh N.S."/>
            <person name="Sumby K.M."/>
            <person name="Gardner J."/>
            <person name="Groom S."/>
            <person name="Jiranek V."/>
        </authorList>
    </citation>
    <scope>NUCLEOTIDE SEQUENCE</scope>
    <source>
        <strain evidence="13">SG4_D2</strain>
    </source>
</reference>
<feature type="transmembrane region" description="Helical" evidence="10">
    <location>
        <begin position="100"/>
        <end position="119"/>
    </location>
</feature>
<evidence type="ECO:0000256" key="3">
    <source>
        <dbReference type="ARBA" id="ARBA00022475"/>
    </source>
</evidence>
<evidence type="ECO:0000259" key="12">
    <source>
        <dbReference type="PROSITE" id="PS51105"/>
    </source>
</evidence>
<evidence type="ECO:0000256" key="6">
    <source>
        <dbReference type="ARBA" id="ARBA00022692"/>
    </source>
</evidence>
<keyword evidence="8 9" id="KW-0472">Membrane</keyword>
<evidence type="ECO:0000313" key="14">
    <source>
        <dbReference type="Proteomes" id="UP000831495"/>
    </source>
</evidence>
<feature type="transmembrane region" description="Helical" evidence="10">
    <location>
        <begin position="246"/>
        <end position="264"/>
    </location>
</feature>
<keyword evidence="2 9" id="KW-0813">Transport</keyword>
<dbReference type="Proteomes" id="UP000831495">
    <property type="component" value="Chromosome"/>
</dbReference>
<dbReference type="PROSITE" id="PS51103">
    <property type="entry name" value="PTS_EIIC_TYPE_1"/>
    <property type="match status" value="1"/>
</dbReference>
<sequence length="430" mass="47053">MNKFQELLQKTLVPVSNKLGQSKILQSISSGMVMTLPITIGASVFSILASFPVKSVSNWFNAIHLTQPMNAVANGSMNILAVFIAFSIAYNYAQKSKANGVIAGLFSLASFFVLAPQSVGHGKQSVDAFQIKYMGSQGIIVAIILSILIAMLYVRLSNIKQLTIKLPDSVPSMVSSSIEPLIIGIIIFVVVFIVGAGFSYTPYHDVFDFVNQIITTPLIHVGGSPWTLILIITLSNLLFFFGVHPAAIQSVIMPLVISMMVTSAKPFQQHQTIPYLKNLVAFTFSNNDAAGATLSLVLVALIFGKSKRYKQFFKISSIPNLFNINEPIVFGLPIVLNPILFVPFILSSLVSGFVAISAVNLGFLTNYNPILSLGMPWTMPKIISNFLIMGWQGIVIWLINFALMFIIYLPFFKVLDQQALDAEAQANTKE</sequence>
<dbReference type="InterPro" id="IPR003352">
    <property type="entry name" value="PTS_EIIC"/>
</dbReference>
<dbReference type="NCBIfam" id="TIGR00410">
    <property type="entry name" value="lacE"/>
    <property type="match status" value="1"/>
</dbReference>
<evidence type="ECO:0000256" key="1">
    <source>
        <dbReference type="ARBA" id="ARBA00004651"/>
    </source>
</evidence>
<feature type="transmembrane region" description="Helical" evidence="10">
    <location>
        <begin position="139"/>
        <end position="156"/>
    </location>
</feature>
<keyword evidence="4 9" id="KW-0762">Sugar transport</keyword>
<dbReference type="PIRSF" id="PIRSF006351">
    <property type="entry name" value="PTS_EIIC-Cellobiose"/>
    <property type="match status" value="1"/>
</dbReference>
<feature type="transmembrane region" description="Helical" evidence="10">
    <location>
        <begin position="177"/>
        <end position="198"/>
    </location>
</feature>
<feature type="transmembrane region" description="Helical" evidence="10">
    <location>
        <begin position="218"/>
        <end position="239"/>
    </location>
</feature>
<comment type="function">
    <text evidence="9">The phosphoenolpyruvate-dependent sugar phosphotransferase system (PTS), a major carbohydrate active -transport system, catalyzes the phosphorylation of incoming sugar substrates concomitant with their translocation across the cell membrane.</text>
</comment>
<evidence type="ECO:0000256" key="10">
    <source>
        <dbReference type="SAM" id="Phobius"/>
    </source>
</evidence>
<keyword evidence="7 10" id="KW-1133">Transmembrane helix</keyword>
<evidence type="ECO:0000256" key="4">
    <source>
        <dbReference type="ARBA" id="ARBA00022597"/>
    </source>
</evidence>
<keyword evidence="14" id="KW-1185">Reference proteome</keyword>
<dbReference type="PANTHER" id="PTHR33989:SF4">
    <property type="entry name" value="PTS SYSTEM N,N'-DIACETYLCHITOBIOSE-SPECIFIC EIIC COMPONENT"/>
    <property type="match status" value="1"/>
</dbReference>
<dbReference type="PANTHER" id="PTHR33989">
    <property type="match status" value="1"/>
</dbReference>
<organism evidence="13 14">
    <name type="scientific">Bombilactobacillus folatiphilus</name>
    <dbReference type="NCBI Taxonomy" id="2923362"/>
    <lineage>
        <taxon>Bacteria</taxon>
        <taxon>Bacillati</taxon>
        <taxon>Bacillota</taxon>
        <taxon>Bacilli</taxon>
        <taxon>Lactobacillales</taxon>
        <taxon>Lactobacillaceae</taxon>
        <taxon>Bombilactobacillus</taxon>
    </lineage>
</organism>
<evidence type="ECO:0000256" key="2">
    <source>
        <dbReference type="ARBA" id="ARBA00022448"/>
    </source>
</evidence>
<keyword evidence="5" id="KW-0598">Phosphotransferase system</keyword>
<feature type="transmembrane region" description="Helical" evidence="10">
    <location>
        <begin position="386"/>
        <end position="411"/>
    </location>
</feature>
<proteinExistence type="predicted"/>
<feature type="domain" description="PTS EIIC type-3" evidence="12">
    <location>
        <begin position="8"/>
        <end position="411"/>
    </location>
</feature>
<evidence type="ECO:0000256" key="9">
    <source>
        <dbReference type="PIRNR" id="PIRNR006351"/>
    </source>
</evidence>
<name>A0ABY4P9S3_9LACO</name>
<feature type="transmembrane region" description="Helical" evidence="10">
    <location>
        <begin position="324"/>
        <end position="346"/>
    </location>
</feature>
<accession>A0ABY4P9S3</accession>
<keyword evidence="6 10" id="KW-0812">Transmembrane</keyword>
<dbReference type="InterPro" id="IPR013013">
    <property type="entry name" value="PTS_EIIC_1"/>
</dbReference>
<evidence type="ECO:0000313" key="13">
    <source>
        <dbReference type="EMBL" id="UQS82281.1"/>
    </source>
</evidence>
<evidence type="ECO:0000256" key="8">
    <source>
        <dbReference type="ARBA" id="ARBA00023136"/>
    </source>
</evidence>
<feature type="domain" description="PTS EIIC type-1" evidence="11">
    <location>
        <begin position="19"/>
        <end position="427"/>
    </location>
</feature>